<evidence type="ECO:0000313" key="2">
    <source>
        <dbReference type="EMBL" id="PSJ79280.1"/>
    </source>
</evidence>
<gene>
    <name evidence="2" type="ORF">C7N83_13190</name>
</gene>
<comment type="caution">
    <text evidence="2">The sequence shown here is derived from an EMBL/GenBank/DDBJ whole genome shotgun (WGS) entry which is preliminary data.</text>
</comment>
<evidence type="ECO:0000256" key="1">
    <source>
        <dbReference type="SAM" id="MobiDB-lite"/>
    </source>
</evidence>
<protein>
    <submittedName>
        <fullName evidence="2">Uncharacterized protein</fullName>
    </submittedName>
</protein>
<accession>A0A2P7TX26</accession>
<dbReference type="Proteomes" id="UP000241868">
    <property type="component" value="Unassembled WGS sequence"/>
</dbReference>
<feature type="compositionally biased region" description="Polar residues" evidence="1">
    <location>
        <begin position="22"/>
        <end position="50"/>
    </location>
</feature>
<reference evidence="2 3" key="1">
    <citation type="submission" date="2018-03" db="EMBL/GenBank/DDBJ databases">
        <title>Neisseria weixii sp. nov., isolated from the intestinal contents of Tibetan Plateau pika (Ochotona curzoniae) in Yushu, Qinghai Province, China.</title>
        <authorList>
            <person name="Gui Z."/>
        </authorList>
    </citation>
    <scope>NUCLEOTIDE SEQUENCE [LARGE SCALE GENOMIC DNA]</scope>
    <source>
        <strain evidence="2 3">ATCC 51483</strain>
    </source>
</reference>
<organism evidence="2 3">
    <name type="scientific">Neisseria iguanae</name>
    <dbReference type="NCBI Taxonomy" id="90242"/>
    <lineage>
        <taxon>Bacteria</taxon>
        <taxon>Pseudomonadati</taxon>
        <taxon>Pseudomonadota</taxon>
        <taxon>Betaproteobacteria</taxon>
        <taxon>Neisseriales</taxon>
        <taxon>Neisseriaceae</taxon>
        <taxon>Neisseria</taxon>
    </lineage>
</organism>
<dbReference type="AlphaFoldDB" id="A0A2P7TX26"/>
<sequence>MAGTQLTTRQRLHFRTRPQEPPRQTAQTILRRQPQNQSRTYRYRQAQQHSGAGKKNKTAQEMTAAVKQAVAGPITRK</sequence>
<proteinExistence type="predicted"/>
<name>A0A2P7TX26_9NEIS</name>
<keyword evidence="3" id="KW-1185">Reference proteome</keyword>
<feature type="region of interest" description="Disordered" evidence="1">
    <location>
        <begin position="1"/>
        <end position="77"/>
    </location>
</feature>
<dbReference type="EMBL" id="PXYY01000139">
    <property type="protein sequence ID" value="PSJ79280.1"/>
    <property type="molecule type" value="Genomic_DNA"/>
</dbReference>
<evidence type="ECO:0000313" key="3">
    <source>
        <dbReference type="Proteomes" id="UP000241868"/>
    </source>
</evidence>